<dbReference type="RefSeq" id="WP_142617195.1">
    <property type="nucleotide sequence ID" value="NZ_VIRM01000005.1"/>
</dbReference>
<gene>
    <name evidence="2" type="ORF">FLX08_06035</name>
</gene>
<proteinExistence type="predicted"/>
<organism evidence="2 3">
    <name type="scientific">Microbispora hainanensis</name>
    <dbReference type="NCBI Taxonomy" id="568844"/>
    <lineage>
        <taxon>Bacteria</taxon>
        <taxon>Bacillati</taxon>
        <taxon>Actinomycetota</taxon>
        <taxon>Actinomycetes</taxon>
        <taxon>Streptosporangiales</taxon>
        <taxon>Streptosporangiaceae</taxon>
        <taxon>Microbispora</taxon>
    </lineage>
</organism>
<feature type="chain" id="PRO_5021953906" evidence="1">
    <location>
        <begin position="28"/>
        <end position="284"/>
    </location>
</feature>
<name>A0A544Z1L0_9ACTN</name>
<evidence type="ECO:0000256" key="1">
    <source>
        <dbReference type="SAM" id="SignalP"/>
    </source>
</evidence>
<sequence>MGEWRRFSLLAATVVAAATAVGCGADAGPSAEPPPGVSVSLQQNRSDVPAHKMQVAVRNDTATPVYFKDVRLLTDSFQETPPQPVDTVLGRTPRTDFPISYGAARCAPTRIPDAEPATVVAHIAVGKGPLHEVRWRIPHPDPLLRQLVNIECGEFLLRRSIDVTFGPAWTRSGRQLRGALRVDLKAGAGQVTIEDIAGTTHYDLRPASGEPKPVAVLTGTRDLPVVVTPSRCDRHAMGEAKQAYLFSLWASAGGTQTYRLIVVPDQRTQRLFESYAMEVCAERR</sequence>
<accession>A0A544Z1L0</accession>
<feature type="signal peptide" evidence="1">
    <location>
        <begin position="1"/>
        <end position="27"/>
    </location>
</feature>
<dbReference type="AlphaFoldDB" id="A0A544Z1L0"/>
<evidence type="ECO:0000313" key="3">
    <source>
        <dbReference type="Proteomes" id="UP000316541"/>
    </source>
</evidence>
<reference evidence="2 3" key="1">
    <citation type="submission" date="2019-07" db="EMBL/GenBank/DDBJ databases">
        <title>Microbispora hainanensis DSM 45428.</title>
        <authorList>
            <person name="Thawai C."/>
        </authorList>
    </citation>
    <scope>NUCLEOTIDE SEQUENCE [LARGE SCALE GENOMIC DNA]</scope>
    <source>
        <strain evidence="2 3">DSM 45428</strain>
    </source>
</reference>
<dbReference type="EMBL" id="VIRM01000005">
    <property type="protein sequence ID" value="TQS22898.1"/>
    <property type="molecule type" value="Genomic_DNA"/>
</dbReference>
<keyword evidence="1" id="KW-0732">Signal</keyword>
<dbReference type="PROSITE" id="PS51257">
    <property type="entry name" value="PROKAR_LIPOPROTEIN"/>
    <property type="match status" value="1"/>
</dbReference>
<protein>
    <submittedName>
        <fullName evidence="2">Uncharacterized protein</fullName>
    </submittedName>
</protein>
<dbReference type="Proteomes" id="UP000316541">
    <property type="component" value="Unassembled WGS sequence"/>
</dbReference>
<comment type="caution">
    <text evidence="2">The sequence shown here is derived from an EMBL/GenBank/DDBJ whole genome shotgun (WGS) entry which is preliminary data.</text>
</comment>
<evidence type="ECO:0000313" key="2">
    <source>
        <dbReference type="EMBL" id="TQS22898.1"/>
    </source>
</evidence>